<protein>
    <recommendedName>
        <fullName evidence="1">BTB domain-containing protein</fullName>
    </recommendedName>
</protein>
<evidence type="ECO:0000313" key="3">
    <source>
        <dbReference type="Proteomes" id="UP000076871"/>
    </source>
</evidence>
<dbReference type="PROSITE" id="PS50097">
    <property type="entry name" value="BTB"/>
    <property type="match status" value="1"/>
</dbReference>
<dbReference type="InParanoid" id="A0A165AYA4"/>
<organism evidence="2 3">
    <name type="scientific">Laetiporus sulphureus 93-53</name>
    <dbReference type="NCBI Taxonomy" id="1314785"/>
    <lineage>
        <taxon>Eukaryota</taxon>
        <taxon>Fungi</taxon>
        <taxon>Dikarya</taxon>
        <taxon>Basidiomycota</taxon>
        <taxon>Agaricomycotina</taxon>
        <taxon>Agaricomycetes</taxon>
        <taxon>Polyporales</taxon>
        <taxon>Laetiporus</taxon>
    </lineage>
</organism>
<dbReference type="STRING" id="1314785.A0A165AYA4"/>
<sequence length="392" mass="44184">MEEPATHSLANLFSPTSHASTIHSERLSTEAGNAQSSIADNNHPVTTNALVRHRDFWFCDGSVVLRAENTLFRVHTSLLSRKSQFFSDLFSMPQPAVPGENDEMLDGCPLLVLDDSAEDAANLLKALYDGPCFGKNDREDFCVVSGVLRLSTKYFVDHLREKALAHLRVAWPSTLKGWDAREDLARAYECQSGSHRGHLYPSPVAIINLAREIHAPELLPSAFYDLSRYHYAQIFEPAEEEPLRAQPRAYTLSTTDIQKLTLGKESSQNAVGTLIQSMGSDIHREERTYGHLSHCTMASCTHHRRRSSGNVCVSVAACRKDFSELVDLATQHYLFDRERGCTDPLYVAEELGQLKSAEFSECKACARALEKWAARERERIWKLIPMWFRLDL</sequence>
<reference evidence="2 3" key="1">
    <citation type="journal article" date="2016" name="Mol. Biol. Evol.">
        <title>Comparative Genomics of Early-Diverging Mushroom-Forming Fungi Provides Insights into the Origins of Lignocellulose Decay Capabilities.</title>
        <authorList>
            <person name="Nagy L.G."/>
            <person name="Riley R."/>
            <person name="Tritt A."/>
            <person name="Adam C."/>
            <person name="Daum C."/>
            <person name="Floudas D."/>
            <person name="Sun H."/>
            <person name="Yadav J.S."/>
            <person name="Pangilinan J."/>
            <person name="Larsson K.H."/>
            <person name="Matsuura K."/>
            <person name="Barry K."/>
            <person name="Labutti K."/>
            <person name="Kuo R."/>
            <person name="Ohm R.A."/>
            <person name="Bhattacharya S.S."/>
            <person name="Shirouzu T."/>
            <person name="Yoshinaga Y."/>
            <person name="Martin F.M."/>
            <person name="Grigoriev I.V."/>
            <person name="Hibbett D.S."/>
        </authorList>
    </citation>
    <scope>NUCLEOTIDE SEQUENCE [LARGE SCALE GENOMIC DNA]</scope>
    <source>
        <strain evidence="2 3">93-53</strain>
    </source>
</reference>
<keyword evidence="3" id="KW-1185">Reference proteome</keyword>
<dbReference type="EMBL" id="KV427708">
    <property type="protein sequence ID" value="KZS99886.1"/>
    <property type="molecule type" value="Genomic_DNA"/>
</dbReference>
<dbReference type="Gene3D" id="3.30.710.10">
    <property type="entry name" value="Potassium Channel Kv1.1, Chain A"/>
    <property type="match status" value="1"/>
</dbReference>
<dbReference type="InterPro" id="IPR000210">
    <property type="entry name" value="BTB/POZ_dom"/>
</dbReference>
<dbReference type="Proteomes" id="UP000076871">
    <property type="component" value="Unassembled WGS sequence"/>
</dbReference>
<dbReference type="CDD" id="cd18186">
    <property type="entry name" value="BTB_POZ_ZBTB_KLHL-like"/>
    <property type="match status" value="1"/>
</dbReference>
<evidence type="ECO:0000313" key="2">
    <source>
        <dbReference type="EMBL" id="KZS99886.1"/>
    </source>
</evidence>
<dbReference type="OrthoDB" id="3227959at2759"/>
<dbReference type="GeneID" id="63823031"/>
<dbReference type="Pfam" id="PF00651">
    <property type="entry name" value="BTB"/>
    <property type="match status" value="1"/>
</dbReference>
<dbReference type="SUPFAM" id="SSF54695">
    <property type="entry name" value="POZ domain"/>
    <property type="match status" value="1"/>
</dbReference>
<accession>A0A165AYA4</accession>
<gene>
    <name evidence="2" type="ORF">LAESUDRAFT_688821</name>
</gene>
<dbReference type="RefSeq" id="XP_040757627.1">
    <property type="nucleotide sequence ID" value="XM_040906002.1"/>
</dbReference>
<dbReference type="InterPro" id="IPR011333">
    <property type="entry name" value="SKP1/BTB/POZ_sf"/>
</dbReference>
<dbReference type="AlphaFoldDB" id="A0A165AYA4"/>
<evidence type="ECO:0000259" key="1">
    <source>
        <dbReference type="PROSITE" id="PS50097"/>
    </source>
</evidence>
<feature type="domain" description="BTB" evidence="1">
    <location>
        <begin position="59"/>
        <end position="130"/>
    </location>
</feature>
<name>A0A165AYA4_9APHY</name>
<proteinExistence type="predicted"/>